<evidence type="ECO:0000256" key="4">
    <source>
        <dbReference type="ARBA" id="ARBA00022692"/>
    </source>
</evidence>
<dbReference type="InterPro" id="IPR001851">
    <property type="entry name" value="ABC_transp_permease"/>
</dbReference>
<feature type="transmembrane region" description="Helical" evidence="9">
    <location>
        <begin position="227"/>
        <end position="253"/>
    </location>
</feature>
<comment type="subcellular location">
    <subcellularLocation>
        <location evidence="1">Cell membrane</location>
        <topology evidence="1">Multi-pass membrane protein</topology>
    </subcellularLocation>
</comment>
<evidence type="ECO:0000256" key="7">
    <source>
        <dbReference type="ARBA" id="ARBA00023136"/>
    </source>
</evidence>
<keyword evidence="4 9" id="KW-0812">Transmembrane</keyword>
<evidence type="ECO:0000256" key="2">
    <source>
        <dbReference type="ARBA" id="ARBA00022448"/>
    </source>
</evidence>
<keyword evidence="7 9" id="KW-0472">Membrane</keyword>
<feature type="transmembrane region" description="Helical" evidence="9">
    <location>
        <begin position="46"/>
        <end position="75"/>
    </location>
</feature>
<feature type="transmembrane region" description="Helical" evidence="9">
    <location>
        <begin position="95"/>
        <end position="117"/>
    </location>
</feature>
<dbReference type="EMBL" id="LIZY01000018">
    <property type="protein sequence ID" value="KPJ64586.1"/>
    <property type="molecule type" value="Genomic_DNA"/>
</dbReference>
<dbReference type="Proteomes" id="UP000052020">
    <property type="component" value="Unassembled WGS sequence"/>
</dbReference>
<evidence type="ECO:0000256" key="3">
    <source>
        <dbReference type="ARBA" id="ARBA00022475"/>
    </source>
</evidence>
<keyword evidence="2" id="KW-0813">Transport</keyword>
<dbReference type="Pfam" id="PF02653">
    <property type="entry name" value="BPD_transp_2"/>
    <property type="match status" value="1"/>
</dbReference>
<evidence type="ECO:0000256" key="6">
    <source>
        <dbReference type="ARBA" id="ARBA00022989"/>
    </source>
</evidence>
<dbReference type="PANTHER" id="PTHR11795">
    <property type="entry name" value="BRANCHED-CHAIN AMINO ACID TRANSPORT SYSTEM PERMEASE PROTEIN LIVH"/>
    <property type="match status" value="1"/>
</dbReference>
<evidence type="ECO:0000313" key="11">
    <source>
        <dbReference type="Proteomes" id="UP000052020"/>
    </source>
</evidence>
<evidence type="ECO:0000256" key="1">
    <source>
        <dbReference type="ARBA" id="ARBA00004651"/>
    </source>
</evidence>
<feature type="transmembrane region" description="Helical" evidence="9">
    <location>
        <begin position="145"/>
        <end position="163"/>
    </location>
</feature>
<sequence>MSLTWGQLLQFLLSGLMYGSLYAVIALGFNLIHNATRVVNFAQGEFVTLGALCSLSLVMIGLPLPVALVGAVAIVTVTGWATERMAIRPVRGASVITLIIITIGASVFLRGMVTWIWGSDERPPLRPFWPGPSLALGPAMVQRQYIWILGIVLATMFLLWLLGEKTLLGKAMRACAFNQRAAQIVGIDVGRMVLLSWALSAGLGALAGVIIAPVVTPKWDMGVMLGLKGFAAAILGGMGIPAGAVLGGITLGLAESLGVGLLPDWGSGYKDAIAFSIMLAVLFVKPTGLLGARSEAR</sequence>
<evidence type="ECO:0000313" key="10">
    <source>
        <dbReference type="EMBL" id="KPJ64586.1"/>
    </source>
</evidence>
<reference evidence="10 11" key="1">
    <citation type="journal article" date="2015" name="Microbiome">
        <title>Genomic resolution of linkages in carbon, nitrogen, and sulfur cycling among widespread estuary sediment bacteria.</title>
        <authorList>
            <person name="Baker B.J."/>
            <person name="Lazar C.S."/>
            <person name="Teske A.P."/>
            <person name="Dick G.J."/>
        </authorList>
    </citation>
    <scope>NUCLEOTIDE SEQUENCE [LARGE SCALE GENOMIC DNA]</scope>
    <source>
        <strain evidence="10">DG_56</strain>
    </source>
</reference>
<organism evidence="10 11">
    <name type="scientific">candidate division KD3-62 bacterium DG_56</name>
    <dbReference type="NCBI Taxonomy" id="1704032"/>
    <lineage>
        <taxon>Bacteria</taxon>
        <taxon>candidate division KD3-62</taxon>
    </lineage>
</organism>
<comment type="similarity">
    <text evidence="8">Belongs to the binding-protein-dependent transport system permease family. LivHM subfamily.</text>
</comment>
<feature type="transmembrane region" description="Helical" evidence="9">
    <location>
        <begin position="273"/>
        <end position="292"/>
    </location>
</feature>
<evidence type="ECO:0000256" key="8">
    <source>
        <dbReference type="ARBA" id="ARBA00037998"/>
    </source>
</evidence>
<dbReference type="InterPro" id="IPR052157">
    <property type="entry name" value="BCAA_transport_permease"/>
</dbReference>
<name>A0A0S7XQ89_9BACT</name>
<keyword evidence="5" id="KW-0029">Amino-acid transport</keyword>
<comment type="caution">
    <text evidence="10">The sequence shown here is derived from an EMBL/GenBank/DDBJ whole genome shotgun (WGS) entry which is preliminary data.</text>
</comment>
<dbReference type="GO" id="GO:0005886">
    <property type="term" value="C:plasma membrane"/>
    <property type="evidence" value="ECO:0007669"/>
    <property type="project" value="UniProtKB-SubCell"/>
</dbReference>
<dbReference type="AlphaFoldDB" id="A0A0S7XQ89"/>
<evidence type="ECO:0000256" key="9">
    <source>
        <dbReference type="SAM" id="Phobius"/>
    </source>
</evidence>
<gene>
    <name evidence="10" type="ORF">AMK68_01235</name>
</gene>
<keyword evidence="3" id="KW-1003">Cell membrane</keyword>
<dbReference type="CDD" id="cd06582">
    <property type="entry name" value="TM_PBP1_LivH_like"/>
    <property type="match status" value="1"/>
</dbReference>
<dbReference type="GO" id="GO:0022857">
    <property type="term" value="F:transmembrane transporter activity"/>
    <property type="evidence" value="ECO:0007669"/>
    <property type="project" value="InterPro"/>
</dbReference>
<feature type="transmembrane region" description="Helical" evidence="9">
    <location>
        <begin position="12"/>
        <end position="34"/>
    </location>
</feature>
<keyword evidence="6 9" id="KW-1133">Transmembrane helix</keyword>
<feature type="transmembrane region" description="Helical" evidence="9">
    <location>
        <begin position="194"/>
        <end position="215"/>
    </location>
</feature>
<dbReference type="PATRIC" id="fig|1704032.3.peg.1165"/>
<protein>
    <recommendedName>
        <fullName evidence="12">ABC transporter permease</fullName>
    </recommendedName>
</protein>
<evidence type="ECO:0008006" key="12">
    <source>
        <dbReference type="Google" id="ProtNLM"/>
    </source>
</evidence>
<evidence type="ECO:0000256" key="5">
    <source>
        <dbReference type="ARBA" id="ARBA00022970"/>
    </source>
</evidence>
<accession>A0A0S7XQ89</accession>
<proteinExistence type="inferred from homology"/>
<dbReference type="GO" id="GO:0006865">
    <property type="term" value="P:amino acid transport"/>
    <property type="evidence" value="ECO:0007669"/>
    <property type="project" value="UniProtKB-KW"/>
</dbReference>
<dbReference type="PANTHER" id="PTHR11795:SF450">
    <property type="entry name" value="ABC TRANSPORTER PERMEASE PROTEIN"/>
    <property type="match status" value="1"/>
</dbReference>